<gene>
    <name evidence="1" type="ORF">NK6_2589</name>
</gene>
<name>A0A0E3VTJ5_9BRAD</name>
<evidence type="ECO:0000313" key="1">
    <source>
        <dbReference type="EMBL" id="BAR55770.1"/>
    </source>
</evidence>
<accession>A0A0E3VTJ5</accession>
<organism evidence="1 2">
    <name type="scientific">Bradyrhizobium diazoefficiens</name>
    <dbReference type="NCBI Taxonomy" id="1355477"/>
    <lineage>
        <taxon>Bacteria</taxon>
        <taxon>Pseudomonadati</taxon>
        <taxon>Pseudomonadota</taxon>
        <taxon>Alphaproteobacteria</taxon>
        <taxon>Hyphomicrobiales</taxon>
        <taxon>Nitrobacteraceae</taxon>
        <taxon>Bradyrhizobium</taxon>
    </lineage>
</organism>
<dbReference type="Proteomes" id="UP000063308">
    <property type="component" value="Chromosome"/>
</dbReference>
<evidence type="ECO:0000313" key="2">
    <source>
        <dbReference type="Proteomes" id="UP000063308"/>
    </source>
</evidence>
<protein>
    <submittedName>
        <fullName evidence="1">Uncharacterized protein</fullName>
    </submittedName>
</protein>
<reference evidence="1 2" key="1">
    <citation type="submission" date="2014-11" db="EMBL/GenBank/DDBJ databases">
        <title>Symbiosis island explosion on the genome of extra-slow-growing strains of soybean bradyrhizobia with massive insertion sequences.</title>
        <authorList>
            <person name="Iida T."/>
            <person name="Minamisawa K."/>
        </authorList>
    </citation>
    <scope>NUCLEOTIDE SEQUENCE [LARGE SCALE GENOMIC DNA]</scope>
    <source>
        <strain evidence="1 2">NK6</strain>
    </source>
</reference>
<dbReference type="AlphaFoldDB" id="A0A0E3VTJ5"/>
<sequence length="35" mass="3750">MLQCVAQSPFISISAKRVRNALARGGVDLFAVCEV</sequence>
<dbReference type="EMBL" id="AP014685">
    <property type="protein sequence ID" value="BAR55770.1"/>
    <property type="molecule type" value="Genomic_DNA"/>
</dbReference>
<proteinExistence type="predicted"/>